<protein>
    <submittedName>
        <fullName evidence="1">Cob(I)alamin adenosyltransferase</fullName>
    </submittedName>
</protein>
<dbReference type="AlphaFoldDB" id="A0A0G0E3Y7"/>
<dbReference type="SUPFAM" id="SSF52540">
    <property type="entry name" value="P-loop containing nucleoside triphosphate hydrolases"/>
    <property type="match status" value="1"/>
</dbReference>
<dbReference type="InterPro" id="IPR027417">
    <property type="entry name" value="P-loop_NTPase"/>
</dbReference>
<reference evidence="1 2" key="1">
    <citation type="journal article" date="2015" name="Nature">
        <title>rRNA introns, odd ribosomes, and small enigmatic genomes across a large radiation of phyla.</title>
        <authorList>
            <person name="Brown C.T."/>
            <person name="Hug L.A."/>
            <person name="Thomas B.C."/>
            <person name="Sharon I."/>
            <person name="Castelle C.J."/>
            <person name="Singh A."/>
            <person name="Wilkins M.J."/>
            <person name="Williams K.H."/>
            <person name="Banfield J.F."/>
        </authorList>
    </citation>
    <scope>NUCLEOTIDE SEQUENCE [LARGE SCALE GENOMIC DNA]</scope>
</reference>
<dbReference type="CDD" id="cd00561">
    <property type="entry name" value="CobA_ACA"/>
    <property type="match status" value="1"/>
</dbReference>
<keyword evidence="1" id="KW-0808">Transferase</keyword>
<dbReference type="PIRSF" id="PIRSF015617">
    <property type="entry name" value="Adensltrnsf_CobA"/>
    <property type="match status" value="1"/>
</dbReference>
<dbReference type="STRING" id="1618350.UR67_C0002G0180"/>
<evidence type="ECO:0000313" key="1">
    <source>
        <dbReference type="EMBL" id="KKP70060.1"/>
    </source>
</evidence>
<sequence length="179" mass="19970">MRVKNTDNGLIIVYTGNGKGKTTAALGLALRASGYQKKVLIVQFIKSWFTGEKKSLEKLPDIDFYQMGEGFVKILGDKKPFKEHKDSAKNALNFAQEKISSGKYNVVILDEINVAIREKLIPLSEIINIIIKKPKNVDLVITGRNAPDEIIELADLVTEMKEIKHPFQKGIKAKAGIDF</sequence>
<proteinExistence type="predicted"/>
<evidence type="ECO:0000313" key="2">
    <source>
        <dbReference type="Proteomes" id="UP000034581"/>
    </source>
</evidence>
<dbReference type="NCBIfam" id="NF004637">
    <property type="entry name" value="PRK05986.1"/>
    <property type="match status" value="1"/>
</dbReference>
<dbReference type="Gene3D" id="3.40.50.300">
    <property type="entry name" value="P-loop containing nucleotide triphosphate hydrolases"/>
    <property type="match status" value="1"/>
</dbReference>
<organism evidence="1 2">
    <name type="scientific">candidate division CPR3 bacterium GW2011_GWF2_35_18</name>
    <dbReference type="NCBI Taxonomy" id="1618350"/>
    <lineage>
        <taxon>Bacteria</taxon>
        <taxon>Bacteria division CPR3</taxon>
    </lineage>
</organism>
<accession>A0A0G0E3Y7</accession>
<name>A0A0G0E3Y7_UNCC3</name>
<gene>
    <name evidence="1" type="ORF">UR67_C0002G0180</name>
</gene>
<dbReference type="PANTHER" id="PTHR46638:SF1">
    <property type="entry name" value="CORRINOID ADENOSYLTRANSFERASE"/>
    <property type="match status" value="1"/>
</dbReference>
<dbReference type="Pfam" id="PF02572">
    <property type="entry name" value="CobA_CobO_BtuR"/>
    <property type="match status" value="1"/>
</dbReference>
<comment type="caution">
    <text evidence="1">The sequence shown here is derived from an EMBL/GenBank/DDBJ whole genome shotgun (WGS) entry which is preliminary data.</text>
</comment>
<dbReference type="InterPro" id="IPR003724">
    <property type="entry name" value="CblAdoTrfase_CobA"/>
</dbReference>
<dbReference type="PANTHER" id="PTHR46638">
    <property type="entry name" value="CORRINOID ADENOSYLTRANSFERASE"/>
    <property type="match status" value="1"/>
</dbReference>
<dbReference type="NCBIfam" id="TIGR00708">
    <property type="entry name" value="cobA"/>
    <property type="match status" value="1"/>
</dbReference>
<dbReference type="PATRIC" id="fig|1618350.3.peg.485"/>
<dbReference type="EMBL" id="LBQB01000002">
    <property type="protein sequence ID" value="KKP70060.1"/>
    <property type="molecule type" value="Genomic_DNA"/>
</dbReference>
<dbReference type="GO" id="GO:0009236">
    <property type="term" value="P:cobalamin biosynthetic process"/>
    <property type="evidence" value="ECO:0007669"/>
    <property type="project" value="InterPro"/>
</dbReference>
<dbReference type="Proteomes" id="UP000034581">
    <property type="component" value="Unassembled WGS sequence"/>
</dbReference>
<dbReference type="GO" id="GO:0005524">
    <property type="term" value="F:ATP binding"/>
    <property type="evidence" value="ECO:0007669"/>
    <property type="project" value="InterPro"/>
</dbReference>
<dbReference type="GO" id="GO:0008817">
    <property type="term" value="F:corrinoid adenosyltransferase activity"/>
    <property type="evidence" value="ECO:0007669"/>
    <property type="project" value="InterPro"/>
</dbReference>